<protein>
    <recommendedName>
        <fullName evidence="2">RBR-type E3 ubiquitin transferase</fullName>
        <ecNumber evidence="2">2.3.2.31</ecNumber>
    </recommendedName>
</protein>
<dbReference type="CDD" id="cd23820">
    <property type="entry name" value="RWD_RNF14"/>
    <property type="match status" value="1"/>
</dbReference>
<dbReference type="Gene3D" id="1.20.120.1750">
    <property type="match status" value="1"/>
</dbReference>
<dbReference type="EMBL" id="SWFT01000090">
    <property type="protein sequence ID" value="KAA8902314.1"/>
    <property type="molecule type" value="Genomic_DNA"/>
</dbReference>
<dbReference type="OMA" id="PRSWCQG"/>
<feature type="domain" description="RING-type" evidence="10">
    <location>
        <begin position="162"/>
        <end position="207"/>
    </location>
</feature>
<dbReference type="InterPro" id="IPR001841">
    <property type="entry name" value="Znf_RING"/>
</dbReference>
<comment type="caution">
    <text evidence="13">The sequence shown here is derived from an EMBL/GenBank/DDBJ whole genome shotgun (WGS) entry which is preliminary data.</text>
</comment>
<dbReference type="PROSITE" id="PS50908">
    <property type="entry name" value="RWD"/>
    <property type="match status" value="1"/>
</dbReference>
<dbReference type="SUPFAM" id="SSF57850">
    <property type="entry name" value="RING/U-box"/>
    <property type="match status" value="3"/>
</dbReference>
<dbReference type="GO" id="GO:0061630">
    <property type="term" value="F:ubiquitin protein ligase activity"/>
    <property type="evidence" value="ECO:0007669"/>
    <property type="project" value="UniProtKB-EC"/>
</dbReference>
<evidence type="ECO:0000256" key="1">
    <source>
        <dbReference type="ARBA" id="ARBA00001798"/>
    </source>
</evidence>
<dbReference type="PROSITE" id="PS00518">
    <property type="entry name" value="ZF_RING_1"/>
    <property type="match status" value="1"/>
</dbReference>
<keyword evidence="8" id="KW-0862">Zinc</keyword>
<dbReference type="GeneID" id="54781419"/>
<dbReference type="InterPro" id="IPR017907">
    <property type="entry name" value="Znf_RING_CS"/>
</dbReference>
<keyword evidence="3" id="KW-0808">Transferase</keyword>
<sequence length="465" mass="53454">MSADEISDDVRITEIQSLQSIFEGATLDEESLTGLISIEIKENWTVTDGTSSHEVTYFPPIQMSFTLPDGYPDSKPPEIHLSCPIFTESQLEQFHHTLVSIWQDYRDQIMYSCVDYLQHQVQYKLGEVLDRPLKLTSDEFYQVVAFNDAAERKRFESSVFECGICQDNRIGLKCTKFDCSHVFCNHCLNEYFTSTIEAGEVEKVRCPDMDCTKKWTDLTTKERNFDELLNSNLDIHAFVNDIIKPAIPLTMLSSILNSPNVVHRYQSLRRKHLYEMISRLLPNALIECPRVGCEEQILRQDRNDLLVQCPKCNYAFCFNCRKSWHAKYVTCKPVEGGKYGVPISDIETYLISEKDSHERKVFHSRYGHTVMRRAVKEYEMDQLFTKLIENSPDCSQCPSCEIVIQKSDGCNLMTCAHCDTKFCFLCGFITGASHDHFADPTSTCYRKLFHGMPGVADLDDTLDIH</sequence>
<dbReference type="Gene3D" id="3.10.110.10">
    <property type="entry name" value="Ubiquitin Conjugating Enzyme"/>
    <property type="match status" value="1"/>
</dbReference>
<dbReference type="InterPro" id="IPR044066">
    <property type="entry name" value="TRIAD_supradom"/>
</dbReference>
<dbReference type="PANTHER" id="PTHR11685">
    <property type="entry name" value="RBR FAMILY RING FINGER AND IBR DOMAIN-CONTAINING"/>
    <property type="match status" value="1"/>
</dbReference>
<dbReference type="PROSITE" id="PS51873">
    <property type="entry name" value="TRIAD"/>
    <property type="match status" value="1"/>
</dbReference>
<dbReference type="InterPro" id="IPR006575">
    <property type="entry name" value="RWD_dom"/>
</dbReference>
<evidence type="ECO:0000256" key="6">
    <source>
        <dbReference type="ARBA" id="ARBA00022771"/>
    </source>
</evidence>
<dbReference type="InterPro" id="IPR031127">
    <property type="entry name" value="E3_UB_ligase_RBR"/>
</dbReference>
<dbReference type="RefSeq" id="XP_034012299.1">
    <property type="nucleotide sequence ID" value="XM_034155455.1"/>
</dbReference>
<evidence type="ECO:0000256" key="7">
    <source>
        <dbReference type="ARBA" id="ARBA00022786"/>
    </source>
</evidence>
<feature type="domain" description="RWD" evidence="11">
    <location>
        <begin position="13"/>
        <end position="124"/>
    </location>
</feature>
<dbReference type="SUPFAM" id="SSF54495">
    <property type="entry name" value="UBC-like"/>
    <property type="match status" value="1"/>
</dbReference>
<dbReference type="PROSITE" id="PS50089">
    <property type="entry name" value="ZF_RING_2"/>
    <property type="match status" value="1"/>
</dbReference>
<evidence type="ECO:0000256" key="9">
    <source>
        <dbReference type="PROSITE-ProRule" id="PRU00175"/>
    </source>
</evidence>
<comment type="catalytic activity">
    <reaction evidence="1">
        <text>[E2 ubiquitin-conjugating enzyme]-S-ubiquitinyl-L-cysteine + [acceptor protein]-L-lysine = [E2 ubiquitin-conjugating enzyme]-L-cysteine + [acceptor protein]-N(6)-ubiquitinyl-L-lysine.</text>
        <dbReference type="EC" id="2.3.2.31"/>
    </reaction>
</comment>
<evidence type="ECO:0000259" key="12">
    <source>
        <dbReference type="PROSITE" id="PS51873"/>
    </source>
</evidence>
<keyword evidence="14" id="KW-1185">Reference proteome</keyword>
<evidence type="ECO:0000256" key="4">
    <source>
        <dbReference type="ARBA" id="ARBA00022723"/>
    </source>
</evidence>
<dbReference type="Gene3D" id="3.30.40.10">
    <property type="entry name" value="Zinc/RING finger domain, C3HC4 (zinc finger)"/>
    <property type="match status" value="1"/>
</dbReference>
<keyword evidence="5" id="KW-0677">Repeat</keyword>
<evidence type="ECO:0000313" key="13">
    <source>
        <dbReference type="EMBL" id="KAA8902314.1"/>
    </source>
</evidence>
<dbReference type="InterPro" id="IPR016135">
    <property type="entry name" value="UBQ-conjugating_enzyme/RWD"/>
</dbReference>
<feature type="domain" description="RING-type" evidence="12">
    <location>
        <begin position="158"/>
        <end position="448"/>
    </location>
</feature>
<evidence type="ECO:0000259" key="11">
    <source>
        <dbReference type="PROSITE" id="PS50908"/>
    </source>
</evidence>
<dbReference type="EC" id="2.3.2.31" evidence="2"/>
<dbReference type="Gene3D" id="2.20.25.20">
    <property type="match status" value="1"/>
</dbReference>
<dbReference type="GO" id="GO:0016567">
    <property type="term" value="P:protein ubiquitination"/>
    <property type="evidence" value="ECO:0007669"/>
    <property type="project" value="InterPro"/>
</dbReference>
<dbReference type="InterPro" id="IPR013083">
    <property type="entry name" value="Znf_RING/FYVE/PHD"/>
</dbReference>
<accession>A0A642UN25</accession>
<dbReference type="Proteomes" id="UP000449547">
    <property type="component" value="Unassembled WGS sequence"/>
</dbReference>
<evidence type="ECO:0000313" key="14">
    <source>
        <dbReference type="Proteomes" id="UP000449547"/>
    </source>
</evidence>
<keyword evidence="7" id="KW-0833">Ubl conjugation pathway</keyword>
<dbReference type="Pfam" id="PF05773">
    <property type="entry name" value="RWD"/>
    <property type="match status" value="1"/>
</dbReference>
<proteinExistence type="predicted"/>
<dbReference type="OrthoDB" id="1431934at2759"/>
<evidence type="ECO:0000256" key="8">
    <source>
        <dbReference type="ARBA" id="ARBA00022833"/>
    </source>
</evidence>
<evidence type="ECO:0000256" key="2">
    <source>
        <dbReference type="ARBA" id="ARBA00012251"/>
    </source>
</evidence>
<dbReference type="InterPro" id="IPR002867">
    <property type="entry name" value="IBR_dom"/>
</dbReference>
<dbReference type="AlphaFoldDB" id="A0A642UN25"/>
<reference evidence="13 14" key="1">
    <citation type="submission" date="2019-07" db="EMBL/GenBank/DDBJ databases">
        <title>Genome assembly of two rare yeast pathogens: Diutina rugosa and Trichomonascus ciferrii.</title>
        <authorList>
            <person name="Mixao V."/>
            <person name="Saus E."/>
            <person name="Hansen A."/>
            <person name="Lass-Flor C."/>
            <person name="Gabaldon T."/>
        </authorList>
    </citation>
    <scope>NUCLEOTIDE SEQUENCE [LARGE SCALE GENOMIC DNA]</scope>
    <source>
        <strain evidence="13 14">CBS 613</strain>
    </source>
</reference>
<keyword evidence="6 9" id="KW-0863">Zinc-finger</keyword>
<keyword evidence="4" id="KW-0479">Metal-binding</keyword>
<dbReference type="Pfam" id="PF01485">
    <property type="entry name" value="IBR"/>
    <property type="match status" value="2"/>
</dbReference>
<evidence type="ECO:0000259" key="10">
    <source>
        <dbReference type="PROSITE" id="PS50089"/>
    </source>
</evidence>
<evidence type="ECO:0000256" key="3">
    <source>
        <dbReference type="ARBA" id="ARBA00022679"/>
    </source>
</evidence>
<gene>
    <name evidence="13" type="ORF">DIURU_002768</name>
</gene>
<organism evidence="13 14">
    <name type="scientific">Diutina rugosa</name>
    <name type="common">Yeast</name>
    <name type="synonym">Candida rugosa</name>
    <dbReference type="NCBI Taxonomy" id="5481"/>
    <lineage>
        <taxon>Eukaryota</taxon>
        <taxon>Fungi</taxon>
        <taxon>Dikarya</taxon>
        <taxon>Ascomycota</taxon>
        <taxon>Saccharomycotina</taxon>
        <taxon>Pichiomycetes</taxon>
        <taxon>Debaryomycetaceae</taxon>
        <taxon>Diutina</taxon>
    </lineage>
</organism>
<dbReference type="GO" id="GO:0008270">
    <property type="term" value="F:zinc ion binding"/>
    <property type="evidence" value="ECO:0007669"/>
    <property type="project" value="UniProtKB-KW"/>
</dbReference>
<evidence type="ECO:0000256" key="5">
    <source>
        <dbReference type="ARBA" id="ARBA00022737"/>
    </source>
</evidence>
<dbReference type="VEuPathDB" id="FungiDB:DIURU_002768"/>
<dbReference type="SMART" id="SM00647">
    <property type="entry name" value="IBR"/>
    <property type="match status" value="2"/>
</dbReference>
<name>A0A642UN25_DIURU</name>
<dbReference type="SMART" id="SM00591">
    <property type="entry name" value="RWD"/>
    <property type="match status" value="1"/>
</dbReference>